<proteinExistence type="predicted"/>
<dbReference type="EMBL" id="KN822949">
    <property type="protein sequence ID" value="KIO33364.1"/>
    <property type="molecule type" value="Genomic_DNA"/>
</dbReference>
<dbReference type="AlphaFoldDB" id="A0A0C3QWR4"/>
<organism evidence="1 2">
    <name type="scientific">Tulasnella calospora MUT 4182</name>
    <dbReference type="NCBI Taxonomy" id="1051891"/>
    <lineage>
        <taxon>Eukaryota</taxon>
        <taxon>Fungi</taxon>
        <taxon>Dikarya</taxon>
        <taxon>Basidiomycota</taxon>
        <taxon>Agaricomycotina</taxon>
        <taxon>Agaricomycetes</taxon>
        <taxon>Cantharellales</taxon>
        <taxon>Tulasnellaceae</taxon>
        <taxon>Tulasnella</taxon>
    </lineage>
</organism>
<evidence type="ECO:0000313" key="1">
    <source>
        <dbReference type="EMBL" id="KIO33364.1"/>
    </source>
</evidence>
<keyword evidence="2" id="KW-1185">Reference proteome</keyword>
<protein>
    <submittedName>
        <fullName evidence="1">Uncharacterized protein</fullName>
    </submittedName>
</protein>
<gene>
    <name evidence="1" type="ORF">M407DRAFT_234587</name>
</gene>
<evidence type="ECO:0000313" key="2">
    <source>
        <dbReference type="Proteomes" id="UP000054248"/>
    </source>
</evidence>
<dbReference type="Proteomes" id="UP000054248">
    <property type="component" value="Unassembled WGS sequence"/>
</dbReference>
<name>A0A0C3QWR4_9AGAM</name>
<reference evidence="2" key="2">
    <citation type="submission" date="2015-01" db="EMBL/GenBank/DDBJ databases">
        <title>Evolutionary Origins and Diversification of the Mycorrhizal Mutualists.</title>
        <authorList>
            <consortium name="DOE Joint Genome Institute"/>
            <consortium name="Mycorrhizal Genomics Consortium"/>
            <person name="Kohler A."/>
            <person name="Kuo A."/>
            <person name="Nagy L.G."/>
            <person name="Floudas D."/>
            <person name="Copeland A."/>
            <person name="Barry K.W."/>
            <person name="Cichocki N."/>
            <person name="Veneault-Fourrey C."/>
            <person name="LaButti K."/>
            <person name="Lindquist E.A."/>
            <person name="Lipzen A."/>
            <person name="Lundell T."/>
            <person name="Morin E."/>
            <person name="Murat C."/>
            <person name="Riley R."/>
            <person name="Ohm R."/>
            <person name="Sun H."/>
            <person name="Tunlid A."/>
            <person name="Henrissat B."/>
            <person name="Grigoriev I.V."/>
            <person name="Hibbett D.S."/>
            <person name="Martin F."/>
        </authorList>
    </citation>
    <scope>NUCLEOTIDE SEQUENCE [LARGE SCALE GENOMIC DNA]</scope>
    <source>
        <strain evidence="2">MUT 4182</strain>
    </source>
</reference>
<reference evidence="1 2" key="1">
    <citation type="submission" date="2014-04" db="EMBL/GenBank/DDBJ databases">
        <authorList>
            <consortium name="DOE Joint Genome Institute"/>
            <person name="Kuo A."/>
            <person name="Girlanda M."/>
            <person name="Perotto S."/>
            <person name="Kohler A."/>
            <person name="Nagy L.G."/>
            <person name="Floudas D."/>
            <person name="Copeland A."/>
            <person name="Barry K.W."/>
            <person name="Cichocki N."/>
            <person name="Veneault-Fourrey C."/>
            <person name="LaButti K."/>
            <person name="Lindquist E.A."/>
            <person name="Lipzen A."/>
            <person name="Lundell T."/>
            <person name="Morin E."/>
            <person name="Murat C."/>
            <person name="Sun H."/>
            <person name="Tunlid A."/>
            <person name="Henrissat B."/>
            <person name="Grigoriev I.V."/>
            <person name="Hibbett D.S."/>
            <person name="Martin F."/>
            <person name="Nordberg H.P."/>
            <person name="Cantor M.N."/>
            <person name="Hua S.X."/>
        </authorList>
    </citation>
    <scope>NUCLEOTIDE SEQUENCE [LARGE SCALE GENOMIC DNA]</scope>
    <source>
        <strain evidence="1 2">MUT 4182</strain>
    </source>
</reference>
<accession>A0A0C3QWR4</accession>
<dbReference type="HOGENOM" id="CLU_177207_0_0_1"/>
<sequence>MTTDDVLQQFRLQLNTFEQGKNAIAKFKFEASCGELVGAKNNGVWVRTVTVTWIAKSLAKIIPVGTSFEGRATTLTGANDAASEPMVALFRSKGFEPKTGRASGS</sequence>